<gene>
    <name evidence="2" type="ORF">D0C36_10790</name>
</gene>
<dbReference type="PROSITE" id="PS51257">
    <property type="entry name" value="PROKAR_LIPOPROTEIN"/>
    <property type="match status" value="1"/>
</dbReference>
<proteinExistence type="predicted"/>
<feature type="signal peptide" evidence="1">
    <location>
        <begin position="1"/>
        <end position="22"/>
    </location>
</feature>
<dbReference type="Proteomes" id="UP000264217">
    <property type="component" value="Unassembled WGS sequence"/>
</dbReference>
<sequence length="174" mass="18272">MKKLYCKALVLAVFLAAVSSCKIDAPVLPKDILIKDPADGGTGTNPGTNEPVNTIGLPIGPTNTVRMQLNTATGIQTYDQVNFNTVLGVNNISGRLNSDVISIGYVGDKTGTFDLLILNIGDYSLVPGEPGKIEITVSSMDAYSKGTIKGGYEANVVNSSGATQFVRGSFNIKQ</sequence>
<feature type="chain" id="PRO_5016986828" evidence="1">
    <location>
        <begin position="23"/>
        <end position="174"/>
    </location>
</feature>
<accession>A0A372NTK3</accession>
<comment type="caution">
    <text evidence="2">The sequence shown here is derived from an EMBL/GenBank/DDBJ whole genome shotgun (WGS) entry which is preliminary data.</text>
</comment>
<dbReference type="RefSeq" id="WP_117391640.1">
    <property type="nucleotide sequence ID" value="NZ_QWDC01000002.1"/>
</dbReference>
<evidence type="ECO:0000313" key="3">
    <source>
        <dbReference type="Proteomes" id="UP000264217"/>
    </source>
</evidence>
<dbReference type="AlphaFoldDB" id="A0A372NTK3"/>
<dbReference type="EMBL" id="QWDC01000002">
    <property type="protein sequence ID" value="RFZ91927.1"/>
    <property type="molecule type" value="Genomic_DNA"/>
</dbReference>
<dbReference type="OrthoDB" id="797017at2"/>
<evidence type="ECO:0000256" key="1">
    <source>
        <dbReference type="SAM" id="SignalP"/>
    </source>
</evidence>
<keyword evidence="1" id="KW-0732">Signal</keyword>
<name>A0A372NTK3_9SPHI</name>
<keyword evidence="3" id="KW-1185">Reference proteome</keyword>
<reference evidence="2 3" key="1">
    <citation type="submission" date="2018-08" db="EMBL/GenBank/DDBJ databases">
        <title>Mucilaginibacter sp. MYSH2.</title>
        <authorList>
            <person name="Seo T."/>
        </authorList>
    </citation>
    <scope>NUCLEOTIDE SEQUENCE [LARGE SCALE GENOMIC DNA]</scope>
    <source>
        <strain evidence="2 3">MYSH2</strain>
    </source>
</reference>
<organism evidence="2 3">
    <name type="scientific">Mucilaginibacter conchicola</name>
    <dbReference type="NCBI Taxonomy" id="2303333"/>
    <lineage>
        <taxon>Bacteria</taxon>
        <taxon>Pseudomonadati</taxon>
        <taxon>Bacteroidota</taxon>
        <taxon>Sphingobacteriia</taxon>
        <taxon>Sphingobacteriales</taxon>
        <taxon>Sphingobacteriaceae</taxon>
        <taxon>Mucilaginibacter</taxon>
    </lineage>
</organism>
<evidence type="ECO:0000313" key="2">
    <source>
        <dbReference type="EMBL" id="RFZ91927.1"/>
    </source>
</evidence>
<protein>
    <submittedName>
        <fullName evidence="2">Uncharacterized protein</fullName>
    </submittedName>
</protein>